<dbReference type="InterPro" id="IPR050407">
    <property type="entry name" value="Geranylgeranyl_reductase"/>
</dbReference>
<dbReference type="Pfam" id="PF12831">
    <property type="entry name" value="FAD_oxidored"/>
    <property type="match status" value="1"/>
</dbReference>
<dbReference type="InterPro" id="IPR036188">
    <property type="entry name" value="FAD/NAD-bd_sf"/>
</dbReference>
<evidence type="ECO:0000313" key="1">
    <source>
        <dbReference type="EMBL" id="WGW04346.1"/>
    </source>
</evidence>
<accession>A0ABY8QI63</accession>
<dbReference type="SUPFAM" id="SSF51905">
    <property type="entry name" value="FAD/NAD(P)-binding domain"/>
    <property type="match status" value="1"/>
</dbReference>
<dbReference type="Proteomes" id="UP001241605">
    <property type="component" value="Chromosome"/>
</dbReference>
<name>A0ABY8QI63_9RHOB</name>
<dbReference type="EMBL" id="CP124616">
    <property type="protein sequence ID" value="WGW04346.1"/>
    <property type="molecule type" value="Genomic_DNA"/>
</dbReference>
<keyword evidence="2" id="KW-1185">Reference proteome</keyword>
<dbReference type="NCBIfam" id="TIGR02032">
    <property type="entry name" value="GG-red-SF"/>
    <property type="match status" value="1"/>
</dbReference>
<evidence type="ECO:0000313" key="2">
    <source>
        <dbReference type="Proteomes" id="UP001241605"/>
    </source>
</evidence>
<reference evidence="1 2" key="1">
    <citation type="submission" date="2023-05" db="EMBL/GenBank/DDBJ databases">
        <title>YMD87, complete Genome.</title>
        <authorList>
            <person name="Zhang J."/>
            <person name="Xu X."/>
        </authorList>
    </citation>
    <scope>NUCLEOTIDE SEQUENCE [LARGE SCALE GENOMIC DNA]</scope>
    <source>
        <strain evidence="1 2">YMD87</strain>
    </source>
</reference>
<dbReference type="PRINTS" id="PR00420">
    <property type="entry name" value="RNGMNOXGNASE"/>
</dbReference>
<protein>
    <submittedName>
        <fullName evidence="1">Geranylgeranyl reductase family protein</fullName>
    </submittedName>
</protein>
<gene>
    <name evidence="1" type="ORF">QF118_02045</name>
</gene>
<dbReference type="RefSeq" id="WP_282300978.1">
    <property type="nucleotide sequence ID" value="NZ_CP124616.1"/>
</dbReference>
<dbReference type="InterPro" id="IPR011777">
    <property type="entry name" value="Geranylgeranyl_Rdtase_fam"/>
</dbReference>
<proteinExistence type="predicted"/>
<dbReference type="PANTHER" id="PTHR42685">
    <property type="entry name" value="GERANYLGERANYL DIPHOSPHATE REDUCTASE"/>
    <property type="match status" value="1"/>
</dbReference>
<sequence>MKQGTAARTRHFDLIVIGAGPAGAAAARTAAVSGLQVALVDKRRFPRPKLCGGGITGRAMGHYRRIFGDALPDIPLVTCDRFSFFGFGQDLGLTTGVAPLYLGMRHALDATLVAQALDAGAADFTGQGGALDTGDNCLTLNGLRLIAPLIIAADGVNSPTARQLFGQAFDRDRIGFALEVEHPETDTTAPVRIDFGAADWGYGWRFPKASGTTVGIGGVMARNADMKSALAAYQQRLNLPGDLPVKGQFLPFGAFRSVPGKGRILLAGDAAGLVDPITGEGIGHALLSGELAARAAITALSRAAPDQALAHYCHALKPTHQGLRHACLLRNIMFRERLRPAFIRSFRSSRTLRTEYFRLMAGETEYGPLMRHMAGRLPGFALKVLRGI</sequence>
<dbReference type="Gene3D" id="3.50.50.60">
    <property type="entry name" value="FAD/NAD(P)-binding domain"/>
    <property type="match status" value="1"/>
</dbReference>
<dbReference type="PANTHER" id="PTHR42685:SF22">
    <property type="entry name" value="CONDITIONED MEDIUM FACTOR RECEPTOR 1"/>
    <property type="match status" value="1"/>
</dbReference>
<organism evidence="1 2">
    <name type="scientific">Tropicibacter oceani</name>
    <dbReference type="NCBI Taxonomy" id="3058420"/>
    <lineage>
        <taxon>Bacteria</taxon>
        <taxon>Pseudomonadati</taxon>
        <taxon>Pseudomonadota</taxon>
        <taxon>Alphaproteobacteria</taxon>
        <taxon>Rhodobacterales</taxon>
        <taxon>Roseobacteraceae</taxon>
        <taxon>Tropicibacter</taxon>
    </lineage>
</organism>